<name>A0ABP4EN06_9ACTN</name>
<dbReference type="SUPFAM" id="SSF51306">
    <property type="entry name" value="LexA/Signal peptidase"/>
    <property type="match status" value="1"/>
</dbReference>
<accession>A0ABP4EN06</accession>
<sequence length="225" mass="24313">MPRHVWARRFAMATTAAGVIAVVAAIALVLVNFTFTRQDDEAMRPTLESGSVLIVERIGPEEVRRGDLVLVNALTWSPDGYVVRRVLGTPGDQVKGDIVGGVSVNGTWVDEPYLYEGYIQKPYDVKIRPGRLFLLGDHRHIAVDSRSSTDGQPVTIPASQVRGRVVWTSHGRLGAGLPPTLRNARTLAAGGLTLTALGAALWSRPIKPTRHREGQNTPDAPPSAT</sequence>
<dbReference type="InterPro" id="IPR036286">
    <property type="entry name" value="LexA/Signal_pep-like_sf"/>
</dbReference>
<organism evidence="6 7">
    <name type="scientific">Kitasatospora arboriphila</name>
    <dbReference type="NCBI Taxonomy" id="258052"/>
    <lineage>
        <taxon>Bacteria</taxon>
        <taxon>Bacillati</taxon>
        <taxon>Actinomycetota</taxon>
        <taxon>Actinomycetes</taxon>
        <taxon>Kitasatosporales</taxon>
        <taxon>Streptomycetaceae</taxon>
        <taxon>Kitasatospora</taxon>
    </lineage>
</organism>
<comment type="subcellular location">
    <subcellularLocation>
        <location evidence="1">Cell membrane</location>
        <topology evidence="1">Single-pass type II membrane protein</topology>
    </subcellularLocation>
    <subcellularLocation>
        <location evidence="3">Membrane</location>
        <topology evidence="3">Single-pass type II membrane protein</topology>
    </subcellularLocation>
</comment>
<keyword evidence="3" id="KW-0472">Membrane</keyword>
<feature type="transmembrane region" description="Helical" evidence="3">
    <location>
        <begin position="12"/>
        <end position="35"/>
    </location>
</feature>
<reference evidence="7" key="1">
    <citation type="journal article" date="2019" name="Int. J. Syst. Evol. Microbiol.">
        <title>The Global Catalogue of Microorganisms (GCM) 10K type strain sequencing project: providing services to taxonomists for standard genome sequencing and annotation.</title>
        <authorList>
            <consortium name="The Broad Institute Genomics Platform"/>
            <consortium name="The Broad Institute Genome Sequencing Center for Infectious Disease"/>
            <person name="Wu L."/>
            <person name="Ma J."/>
        </authorList>
    </citation>
    <scope>NUCLEOTIDE SEQUENCE [LARGE SCALE GENOMIC DNA]</scope>
    <source>
        <strain evidence="7">JCM 13002</strain>
    </source>
</reference>
<feature type="domain" description="Peptidase S26" evidence="5">
    <location>
        <begin position="16"/>
        <end position="167"/>
    </location>
</feature>
<comment type="caution">
    <text evidence="6">The sequence shown here is derived from an EMBL/GenBank/DDBJ whole genome shotgun (WGS) entry which is preliminary data.</text>
</comment>
<dbReference type="InterPro" id="IPR000223">
    <property type="entry name" value="Pept_S26A_signal_pept_1"/>
</dbReference>
<evidence type="ECO:0000256" key="3">
    <source>
        <dbReference type="RuleBase" id="RU362042"/>
    </source>
</evidence>
<proteinExistence type="inferred from homology"/>
<evidence type="ECO:0000313" key="7">
    <source>
        <dbReference type="Proteomes" id="UP001499987"/>
    </source>
</evidence>
<comment type="similarity">
    <text evidence="2 3">Belongs to the peptidase S26 family.</text>
</comment>
<gene>
    <name evidence="6" type="ORF">GCM10009663_59280</name>
</gene>
<evidence type="ECO:0000256" key="1">
    <source>
        <dbReference type="ARBA" id="ARBA00004401"/>
    </source>
</evidence>
<evidence type="ECO:0000256" key="2">
    <source>
        <dbReference type="ARBA" id="ARBA00009370"/>
    </source>
</evidence>
<evidence type="ECO:0000259" key="5">
    <source>
        <dbReference type="Pfam" id="PF10502"/>
    </source>
</evidence>
<evidence type="ECO:0000256" key="4">
    <source>
        <dbReference type="SAM" id="MobiDB-lite"/>
    </source>
</evidence>
<protein>
    <recommendedName>
        <fullName evidence="3">Signal peptidase I</fullName>
        <ecNumber evidence="3">3.4.21.89</ecNumber>
    </recommendedName>
</protein>
<keyword evidence="3" id="KW-1133">Transmembrane helix</keyword>
<dbReference type="EMBL" id="BAAALD010000077">
    <property type="protein sequence ID" value="GAA1109836.1"/>
    <property type="molecule type" value="Genomic_DNA"/>
</dbReference>
<dbReference type="CDD" id="cd06530">
    <property type="entry name" value="S26_SPase_I"/>
    <property type="match status" value="1"/>
</dbReference>
<dbReference type="NCBIfam" id="TIGR02227">
    <property type="entry name" value="sigpep_I_bact"/>
    <property type="match status" value="1"/>
</dbReference>
<comment type="catalytic activity">
    <reaction evidence="3">
        <text>Cleavage of hydrophobic, N-terminal signal or leader sequences from secreted and periplasmic proteins.</text>
        <dbReference type="EC" id="3.4.21.89"/>
    </reaction>
</comment>
<dbReference type="PANTHER" id="PTHR43390">
    <property type="entry name" value="SIGNAL PEPTIDASE I"/>
    <property type="match status" value="1"/>
</dbReference>
<evidence type="ECO:0000313" key="6">
    <source>
        <dbReference type="EMBL" id="GAA1109836.1"/>
    </source>
</evidence>
<dbReference type="Proteomes" id="UP001499987">
    <property type="component" value="Unassembled WGS sequence"/>
</dbReference>
<keyword evidence="3" id="KW-0812">Transmembrane</keyword>
<dbReference type="Gene3D" id="2.10.109.10">
    <property type="entry name" value="Umud Fragment, subunit A"/>
    <property type="match status" value="1"/>
</dbReference>
<dbReference type="PRINTS" id="PR00727">
    <property type="entry name" value="LEADERPTASE"/>
</dbReference>
<dbReference type="EC" id="3.4.21.89" evidence="3"/>
<keyword evidence="7" id="KW-1185">Reference proteome</keyword>
<dbReference type="InterPro" id="IPR019533">
    <property type="entry name" value="Peptidase_S26"/>
</dbReference>
<feature type="region of interest" description="Disordered" evidence="4">
    <location>
        <begin position="205"/>
        <end position="225"/>
    </location>
</feature>
<keyword evidence="3" id="KW-0645">Protease</keyword>
<keyword evidence="3" id="KW-0378">Hydrolase</keyword>
<dbReference type="Pfam" id="PF10502">
    <property type="entry name" value="Peptidase_S26"/>
    <property type="match status" value="1"/>
</dbReference>
<dbReference type="PANTHER" id="PTHR43390:SF1">
    <property type="entry name" value="CHLOROPLAST PROCESSING PEPTIDASE"/>
    <property type="match status" value="1"/>
</dbReference>